<name>A0A4U7N9V7_9RHOB</name>
<keyword evidence="1" id="KW-0175">Coiled coil</keyword>
<feature type="chain" id="PRO_5020608049" evidence="2">
    <location>
        <begin position="22"/>
        <end position="281"/>
    </location>
</feature>
<feature type="signal peptide" evidence="2">
    <location>
        <begin position="1"/>
        <end position="21"/>
    </location>
</feature>
<dbReference type="RefSeq" id="WP_138014589.1">
    <property type="nucleotide sequence ID" value="NZ_SULI01000001.1"/>
</dbReference>
<dbReference type="InterPro" id="IPR011990">
    <property type="entry name" value="TPR-like_helical_dom_sf"/>
</dbReference>
<dbReference type="SUPFAM" id="SSF48452">
    <property type="entry name" value="TPR-like"/>
    <property type="match status" value="1"/>
</dbReference>
<keyword evidence="4" id="KW-1185">Reference proteome</keyword>
<reference evidence="3 4" key="1">
    <citation type="submission" date="2019-04" db="EMBL/GenBank/DDBJ databases">
        <title>Genome sequence of Pelagicola litoralis CL-ES2.</title>
        <authorList>
            <person name="Cao J."/>
        </authorList>
    </citation>
    <scope>NUCLEOTIDE SEQUENCE [LARGE SCALE GENOMIC DNA]</scope>
    <source>
        <strain evidence="3 4">CL-ES2</strain>
    </source>
</reference>
<dbReference type="Gene3D" id="1.25.40.10">
    <property type="entry name" value="Tetratricopeptide repeat domain"/>
    <property type="match status" value="1"/>
</dbReference>
<evidence type="ECO:0000313" key="3">
    <source>
        <dbReference type="EMBL" id="TKZ22573.1"/>
    </source>
</evidence>
<dbReference type="InterPro" id="IPR019734">
    <property type="entry name" value="TPR_rpt"/>
</dbReference>
<dbReference type="Pfam" id="PF13174">
    <property type="entry name" value="TPR_6"/>
    <property type="match status" value="1"/>
</dbReference>
<dbReference type="OrthoDB" id="9763909at2"/>
<evidence type="ECO:0000256" key="1">
    <source>
        <dbReference type="SAM" id="Coils"/>
    </source>
</evidence>
<sequence>MRLFAVAVFVVAGAVAPMVQAQNAETLADIRQQLNVLYVDIQSLKRELSTTGAPLSGSSGGGSLARLDAIEAQMQQLTGKTERLEYRIQQIVDDGTNRIGDLEFRLVELEGGDVSQLGETTTLGGSAGASQGTGAGVFPPASSNVGELAVGEASDFQRAKDALVAGNYRSAADQFTAFLSAYPGSPLESEAHLRRGQAIEEQDNPSQETRALVARTYLDAYSSNMNSDVADEALYHLGRALGRLGKSNEACVTLNEVEVRHPGSEFVLQAKSEMANLGCSL</sequence>
<comment type="caution">
    <text evidence="3">The sequence shown here is derived from an EMBL/GenBank/DDBJ whole genome shotgun (WGS) entry which is preliminary data.</text>
</comment>
<accession>A0A4U7N9V7</accession>
<evidence type="ECO:0000256" key="2">
    <source>
        <dbReference type="SAM" id="SignalP"/>
    </source>
</evidence>
<dbReference type="AlphaFoldDB" id="A0A4U7N9V7"/>
<evidence type="ECO:0000313" key="4">
    <source>
        <dbReference type="Proteomes" id="UP000306575"/>
    </source>
</evidence>
<proteinExistence type="predicted"/>
<feature type="coiled-coil region" evidence="1">
    <location>
        <begin position="27"/>
        <end position="87"/>
    </location>
</feature>
<organism evidence="3 4">
    <name type="scientific">Shimia litoralis</name>
    <dbReference type="NCBI Taxonomy" id="420403"/>
    <lineage>
        <taxon>Bacteria</taxon>
        <taxon>Pseudomonadati</taxon>
        <taxon>Pseudomonadota</taxon>
        <taxon>Alphaproteobacteria</taxon>
        <taxon>Rhodobacterales</taxon>
        <taxon>Roseobacteraceae</taxon>
    </lineage>
</organism>
<keyword evidence="2" id="KW-0732">Signal</keyword>
<gene>
    <name evidence="3" type="ORF">FAP39_01485</name>
</gene>
<dbReference type="EMBL" id="SULI01000001">
    <property type="protein sequence ID" value="TKZ22573.1"/>
    <property type="molecule type" value="Genomic_DNA"/>
</dbReference>
<protein>
    <submittedName>
        <fullName evidence="3">Tetratricopeptide repeat protein</fullName>
    </submittedName>
</protein>
<dbReference type="Proteomes" id="UP000306575">
    <property type="component" value="Unassembled WGS sequence"/>
</dbReference>